<sequence length="166" mass="17833">MWWGVGGLLSSTVYSSACPTEVKPPEPEHASLDSMVVLLMKLDQLDQEIENALSATSSTDSTPTLHQRHYLESTPAASLTLPPLHVTATFSSGSAKSHKAKPKSGHCAQDVSSHRGGWRLPTLDHLPLNVTVGNNTSVTFYIGSSNQQSLRARILQRTQGAAEQST</sequence>
<gene>
    <name evidence="3" type="ORF">ATANTOWER_012192</name>
</gene>
<evidence type="ECO:0000256" key="2">
    <source>
        <dbReference type="SAM" id="SignalP"/>
    </source>
</evidence>
<keyword evidence="2" id="KW-0732">Signal</keyword>
<accession>A0ABU7AGM4</accession>
<feature type="region of interest" description="Disordered" evidence="1">
    <location>
        <begin position="92"/>
        <end position="113"/>
    </location>
</feature>
<name>A0ABU7AGM4_9TELE</name>
<reference evidence="3 4" key="1">
    <citation type="submission" date="2021-07" db="EMBL/GenBank/DDBJ databases">
        <authorList>
            <person name="Palmer J.M."/>
        </authorList>
    </citation>
    <scope>NUCLEOTIDE SEQUENCE [LARGE SCALE GENOMIC DNA]</scope>
    <source>
        <strain evidence="3 4">AT_MEX2019</strain>
        <tissue evidence="3">Muscle</tissue>
    </source>
</reference>
<dbReference type="EMBL" id="JAHUTI010012440">
    <property type="protein sequence ID" value="MED6236649.1"/>
    <property type="molecule type" value="Genomic_DNA"/>
</dbReference>
<dbReference type="Proteomes" id="UP001345963">
    <property type="component" value="Unassembled WGS sequence"/>
</dbReference>
<feature type="signal peptide" evidence="2">
    <location>
        <begin position="1"/>
        <end position="17"/>
    </location>
</feature>
<organism evidence="3 4">
    <name type="scientific">Ataeniobius toweri</name>
    <dbReference type="NCBI Taxonomy" id="208326"/>
    <lineage>
        <taxon>Eukaryota</taxon>
        <taxon>Metazoa</taxon>
        <taxon>Chordata</taxon>
        <taxon>Craniata</taxon>
        <taxon>Vertebrata</taxon>
        <taxon>Euteleostomi</taxon>
        <taxon>Actinopterygii</taxon>
        <taxon>Neopterygii</taxon>
        <taxon>Teleostei</taxon>
        <taxon>Neoteleostei</taxon>
        <taxon>Acanthomorphata</taxon>
        <taxon>Ovalentaria</taxon>
        <taxon>Atherinomorphae</taxon>
        <taxon>Cyprinodontiformes</taxon>
        <taxon>Goodeidae</taxon>
        <taxon>Ataeniobius</taxon>
    </lineage>
</organism>
<evidence type="ECO:0000313" key="4">
    <source>
        <dbReference type="Proteomes" id="UP001345963"/>
    </source>
</evidence>
<feature type="chain" id="PRO_5045451895" evidence="2">
    <location>
        <begin position="18"/>
        <end position="166"/>
    </location>
</feature>
<comment type="caution">
    <text evidence="3">The sequence shown here is derived from an EMBL/GenBank/DDBJ whole genome shotgun (WGS) entry which is preliminary data.</text>
</comment>
<evidence type="ECO:0000256" key="1">
    <source>
        <dbReference type="SAM" id="MobiDB-lite"/>
    </source>
</evidence>
<keyword evidence="4" id="KW-1185">Reference proteome</keyword>
<evidence type="ECO:0000313" key="3">
    <source>
        <dbReference type="EMBL" id="MED6236649.1"/>
    </source>
</evidence>
<protein>
    <submittedName>
        <fullName evidence="3">Uncharacterized protein</fullName>
    </submittedName>
</protein>
<proteinExistence type="predicted"/>